<evidence type="ECO:0000313" key="2">
    <source>
        <dbReference type="EMBL" id="UXD86566.1"/>
    </source>
</evidence>
<keyword evidence="3" id="KW-1185">Reference proteome</keyword>
<keyword evidence="1" id="KW-0472">Membrane</keyword>
<dbReference type="RefSeq" id="WP_260998519.1">
    <property type="nucleotide sequence ID" value="NZ_CP054475.1"/>
</dbReference>
<protein>
    <recommendedName>
        <fullName evidence="4">MSHA biogenesis protein MshP</fullName>
    </recommendedName>
</protein>
<gene>
    <name evidence="2" type="ORF">HUF19_03500</name>
</gene>
<keyword evidence="1" id="KW-1133">Transmembrane helix</keyword>
<evidence type="ECO:0000313" key="3">
    <source>
        <dbReference type="Proteomes" id="UP001065322"/>
    </source>
</evidence>
<organism evidence="2 3">
    <name type="scientific">Thalassolituus hydrocarboniclasticus</name>
    <dbReference type="NCBI Taxonomy" id="2742796"/>
    <lineage>
        <taxon>Bacteria</taxon>
        <taxon>Pseudomonadati</taxon>
        <taxon>Pseudomonadota</taxon>
        <taxon>Gammaproteobacteria</taxon>
        <taxon>Oceanospirillales</taxon>
        <taxon>Oceanospirillaceae</taxon>
        <taxon>Thalassolituus</taxon>
    </lineage>
</organism>
<accession>A0ABY6A6B8</accession>
<reference evidence="3" key="1">
    <citation type="submission" date="2020-06" db="EMBL/GenBank/DDBJ databases">
        <title>Thalassolituus marinus alknpb1M-1, a hydrocarbon-degrading bacterium isolated from the deep-sea overlying water using an in-situ strategy from the South China Sea basin.</title>
        <authorList>
            <person name="Dong C."/>
            <person name="Chen Y."/>
            <person name="Shao Z."/>
        </authorList>
    </citation>
    <scope>NUCLEOTIDE SEQUENCE [LARGE SCALE GENOMIC DNA]</scope>
    <source>
        <strain evidence="3">alknpb1M-1</strain>
    </source>
</reference>
<dbReference type="EMBL" id="CP054475">
    <property type="protein sequence ID" value="UXD86566.1"/>
    <property type="molecule type" value="Genomic_DNA"/>
</dbReference>
<feature type="transmembrane region" description="Helical" evidence="1">
    <location>
        <begin position="20"/>
        <end position="40"/>
    </location>
</feature>
<sequence length="146" mass="15563">MFPENMLSKRSVGRQSGFGLPVAIFVVVVLALVIAAMSQLQQSSSEGSSLQLQSQRAFYAAESGLQLSLNLLLPPDGSTGKNCSISPFYARDFSSLSSSYGLRGCSVRVECQSLTVSSELYFTLTSTGSCGSGTDNARRTTEVRVK</sequence>
<dbReference type="Proteomes" id="UP001065322">
    <property type="component" value="Chromosome"/>
</dbReference>
<keyword evidence="1" id="KW-0812">Transmembrane</keyword>
<name>A0ABY6A6B8_9GAMM</name>
<evidence type="ECO:0000256" key="1">
    <source>
        <dbReference type="SAM" id="Phobius"/>
    </source>
</evidence>
<proteinExistence type="predicted"/>
<evidence type="ECO:0008006" key="4">
    <source>
        <dbReference type="Google" id="ProtNLM"/>
    </source>
</evidence>